<evidence type="ECO:0000313" key="9">
    <source>
        <dbReference type="Proteomes" id="UP000570166"/>
    </source>
</evidence>
<sequence>MGDVPYERQHDARDSGQRERHVTKRQRLGLTALALPIVAGLVWLGVWQVHRLAWKRALIAQVDARLAAAPVAAPGLNRWPTLSAGDAYTRLSVHGRYLAGRTTFTQAVTDLGPGYWVMTPLVSDRGFTLLVNRGFVPQAMKGRPIPAPSGNATVTGLLRLSEPRGGFLRANDPSVDRWYSRDVAAIAAKRRIGPAAPYFIDADAATSPGWPRGGLTVIRFPNNHLQYALTWFAMAAALAGAVGWMALRPPKD</sequence>
<evidence type="ECO:0000313" key="8">
    <source>
        <dbReference type="EMBL" id="MBA2934987.1"/>
    </source>
</evidence>
<keyword evidence="5 6" id="KW-0472">Membrane</keyword>
<evidence type="ECO:0000256" key="4">
    <source>
        <dbReference type="ARBA" id="ARBA00022989"/>
    </source>
</evidence>
<protein>
    <recommendedName>
        <fullName evidence="6">SURF1-like protein</fullName>
    </recommendedName>
</protein>
<keyword evidence="9" id="KW-1185">Reference proteome</keyword>
<proteinExistence type="inferred from homology"/>
<dbReference type="PANTHER" id="PTHR23427">
    <property type="entry name" value="SURFEIT LOCUS PROTEIN"/>
    <property type="match status" value="1"/>
</dbReference>
<dbReference type="InterPro" id="IPR002994">
    <property type="entry name" value="Surf1/Shy1"/>
</dbReference>
<feature type="transmembrane region" description="Helical" evidence="6">
    <location>
        <begin position="28"/>
        <end position="47"/>
    </location>
</feature>
<keyword evidence="4 6" id="KW-1133">Transmembrane helix</keyword>
<comment type="subcellular location">
    <subcellularLocation>
        <location evidence="6">Cell membrane</location>
        <topology evidence="6">Multi-pass membrane protein</topology>
    </subcellularLocation>
    <subcellularLocation>
        <location evidence="1">Membrane</location>
    </subcellularLocation>
</comment>
<accession>A0A838L7I8</accession>
<evidence type="ECO:0000256" key="5">
    <source>
        <dbReference type="ARBA" id="ARBA00023136"/>
    </source>
</evidence>
<evidence type="ECO:0000256" key="3">
    <source>
        <dbReference type="ARBA" id="ARBA00022692"/>
    </source>
</evidence>
<name>A0A838L7I8_9SPHN</name>
<evidence type="ECO:0000256" key="2">
    <source>
        <dbReference type="ARBA" id="ARBA00007165"/>
    </source>
</evidence>
<dbReference type="Proteomes" id="UP000570166">
    <property type="component" value="Unassembled WGS sequence"/>
</dbReference>
<dbReference type="PROSITE" id="PS50895">
    <property type="entry name" value="SURF1"/>
    <property type="match status" value="1"/>
</dbReference>
<feature type="region of interest" description="Disordered" evidence="7">
    <location>
        <begin position="1"/>
        <end position="20"/>
    </location>
</feature>
<dbReference type="Pfam" id="PF02104">
    <property type="entry name" value="SURF1"/>
    <property type="match status" value="1"/>
</dbReference>
<reference evidence="8 9" key="1">
    <citation type="submission" date="2020-07" db="EMBL/GenBank/DDBJ databases">
        <authorList>
            <person name="Sun Q."/>
        </authorList>
    </citation>
    <scope>NUCLEOTIDE SEQUENCE [LARGE SCALE GENOMIC DNA]</scope>
    <source>
        <strain evidence="8 9">CGMCC 1.13654</strain>
    </source>
</reference>
<comment type="caution">
    <text evidence="8">The sequence shown here is derived from an EMBL/GenBank/DDBJ whole genome shotgun (WGS) entry which is preliminary data.</text>
</comment>
<keyword evidence="3 6" id="KW-0812">Transmembrane</keyword>
<dbReference type="EMBL" id="JACEIB010000007">
    <property type="protein sequence ID" value="MBA2934987.1"/>
    <property type="molecule type" value="Genomic_DNA"/>
</dbReference>
<gene>
    <name evidence="8" type="ORF">HZF05_12850</name>
</gene>
<dbReference type="CDD" id="cd06662">
    <property type="entry name" value="SURF1"/>
    <property type="match status" value="1"/>
</dbReference>
<dbReference type="PANTHER" id="PTHR23427:SF2">
    <property type="entry name" value="SURFEIT LOCUS PROTEIN 1"/>
    <property type="match status" value="1"/>
</dbReference>
<comment type="similarity">
    <text evidence="2 6">Belongs to the SURF1 family.</text>
</comment>
<keyword evidence="6" id="KW-1003">Cell membrane</keyword>
<dbReference type="GO" id="GO:0005886">
    <property type="term" value="C:plasma membrane"/>
    <property type="evidence" value="ECO:0007669"/>
    <property type="project" value="UniProtKB-SubCell"/>
</dbReference>
<dbReference type="AlphaFoldDB" id="A0A838L7I8"/>
<evidence type="ECO:0000256" key="6">
    <source>
        <dbReference type="RuleBase" id="RU363076"/>
    </source>
</evidence>
<feature type="transmembrane region" description="Helical" evidence="6">
    <location>
        <begin position="228"/>
        <end position="247"/>
    </location>
</feature>
<evidence type="ECO:0000256" key="7">
    <source>
        <dbReference type="SAM" id="MobiDB-lite"/>
    </source>
</evidence>
<evidence type="ECO:0000256" key="1">
    <source>
        <dbReference type="ARBA" id="ARBA00004370"/>
    </source>
</evidence>
<organism evidence="8 9">
    <name type="scientific">Sphingomonas chungangi</name>
    <dbReference type="NCBI Taxonomy" id="2683589"/>
    <lineage>
        <taxon>Bacteria</taxon>
        <taxon>Pseudomonadati</taxon>
        <taxon>Pseudomonadota</taxon>
        <taxon>Alphaproteobacteria</taxon>
        <taxon>Sphingomonadales</taxon>
        <taxon>Sphingomonadaceae</taxon>
        <taxon>Sphingomonas</taxon>
    </lineage>
</organism>
<dbReference type="InterPro" id="IPR045214">
    <property type="entry name" value="Surf1/Surf4"/>
</dbReference>